<sequence length="467" mass="53784">IIENKDALDLIKKVGSDLIINTFACNFKLDGKVNENINETNYLNRRLFENFSLTSYKEANKTKPLILTSTVLKQSTYGHCLTNFKNRLGLKGDQDLYVLINVVMSPWPTEFDFINKLTKTFKETLKDMTEISIRRNMKKPFLFKALSLGETQLNEKIYNYPAHLFVIQGTDEIYLVHLPIFQLETHRYQVIIKAQLPEKPMIKYKIIRKKYPSKLLLLRYQENVTIDKITTEGGSFRACIIENFDPYTALKENPKISSINNFEVKTIKLLKKRNLGSTYQDTNYPIDRVPFYLYGTQNKLHIDHLLLKSPNIQLSAENVQIELTSGELTKEQKEGGVIVHLIAKEEDGTMIDLCEVAMQPFPDTKHLGDSFFFKANSCFYIEIYEDPAFVPTLNGPGLDNVNSTLPFAKGKIILPPKNKGSLYIDSHLINVDPIIDLKFKKDIVDRHFSNESRKKCPRQLLVNSKKN</sequence>
<dbReference type="Proteomes" id="UP000789860">
    <property type="component" value="Unassembled WGS sequence"/>
</dbReference>
<comment type="caution">
    <text evidence="1">The sequence shown here is derived from an EMBL/GenBank/DDBJ whole genome shotgun (WGS) entry which is preliminary data.</text>
</comment>
<accession>A0ACA9M0N3</accession>
<keyword evidence="2" id="KW-1185">Reference proteome</keyword>
<organism evidence="1 2">
    <name type="scientific">Scutellospora calospora</name>
    <dbReference type="NCBI Taxonomy" id="85575"/>
    <lineage>
        <taxon>Eukaryota</taxon>
        <taxon>Fungi</taxon>
        <taxon>Fungi incertae sedis</taxon>
        <taxon>Mucoromycota</taxon>
        <taxon>Glomeromycotina</taxon>
        <taxon>Glomeromycetes</taxon>
        <taxon>Diversisporales</taxon>
        <taxon>Gigasporaceae</taxon>
        <taxon>Scutellospora</taxon>
    </lineage>
</organism>
<reference evidence="1" key="1">
    <citation type="submission" date="2021-06" db="EMBL/GenBank/DDBJ databases">
        <authorList>
            <person name="Kallberg Y."/>
            <person name="Tangrot J."/>
            <person name="Rosling A."/>
        </authorList>
    </citation>
    <scope>NUCLEOTIDE SEQUENCE</scope>
    <source>
        <strain evidence="1">AU212A</strain>
    </source>
</reference>
<proteinExistence type="predicted"/>
<gene>
    <name evidence="1" type="ORF">SCALOS_LOCUS5311</name>
</gene>
<name>A0ACA9M0N3_9GLOM</name>
<evidence type="ECO:0000313" key="2">
    <source>
        <dbReference type="Proteomes" id="UP000789860"/>
    </source>
</evidence>
<evidence type="ECO:0000313" key="1">
    <source>
        <dbReference type="EMBL" id="CAG8554997.1"/>
    </source>
</evidence>
<dbReference type="EMBL" id="CAJVPM010008428">
    <property type="protein sequence ID" value="CAG8554997.1"/>
    <property type="molecule type" value="Genomic_DNA"/>
</dbReference>
<protein>
    <submittedName>
        <fullName evidence="1">10320_t:CDS:1</fullName>
    </submittedName>
</protein>
<feature type="non-terminal residue" evidence="1">
    <location>
        <position position="1"/>
    </location>
</feature>